<name>A0A0G1W769_9BACT</name>
<dbReference type="AlphaFoldDB" id="A0A0G1W769"/>
<keyword evidence="1" id="KW-0812">Transmembrane</keyword>
<protein>
    <submittedName>
        <fullName evidence="2">Uncharacterized protein</fullName>
    </submittedName>
</protein>
<gene>
    <name evidence="2" type="ORF">UY55_C0010G0006</name>
</gene>
<evidence type="ECO:0000313" key="3">
    <source>
        <dbReference type="Proteomes" id="UP000034224"/>
    </source>
</evidence>
<dbReference type="Proteomes" id="UP000034224">
    <property type="component" value="Unassembled WGS sequence"/>
</dbReference>
<feature type="transmembrane region" description="Helical" evidence="1">
    <location>
        <begin position="64"/>
        <end position="81"/>
    </location>
</feature>
<organism evidence="2 3">
    <name type="scientific">Candidatus Jorgensenbacteria bacterium GW2011_GWB1_50_10</name>
    <dbReference type="NCBI Taxonomy" id="1618665"/>
    <lineage>
        <taxon>Bacteria</taxon>
        <taxon>Candidatus Joergenseniibacteriota</taxon>
    </lineage>
</organism>
<keyword evidence="1" id="KW-1133">Transmembrane helix</keyword>
<evidence type="ECO:0000313" key="2">
    <source>
        <dbReference type="EMBL" id="KKW14445.1"/>
    </source>
</evidence>
<accession>A0A0G1W769</accession>
<dbReference type="EMBL" id="LCQK01000010">
    <property type="protein sequence ID" value="KKW14445.1"/>
    <property type="molecule type" value="Genomic_DNA"/>
</dbReference>
<reference evidence="2 3" key="1">
    <citation type="journal article" date="2015" name="Nature">
        <title>rRNA introns, odd ribosomes, and small enigmatic genomes across a large radiation of phyla.</title>
        <authorList>
            <person name="Brown C.T."/>
            <person name="Hug L.A."/>
            <person name="Thomas B.C."/>
            <person name="Sharon I."/>
            <person name="Castelle C.J."/>
            <person name="Singh A."/>
            <person name="Wilkins M.J."/>
            <person name="Williams K.H."/>
            <person name="Banfield J.F."/>
        </authorList>
    </citation>
    <scope>NUCLEOTIDE SEQUENCE [LARGE SCALE GENOMIC DNA]</scope>
</reference>
<feature type="transmembrane region" description="Helical" evidence="1">
    <location>
        <begin position="15"/>
        <end position="36"/>
    </location>
</feature>
<dbReference type="STRING" id="1618665.UY55_C0010G0006"/>
<proteinExistence type="predicted"/>
<sequence length="83" mass="9338">MLEQLASFKIGDFTALDIAVAASLFFLAILAFLITLRSLKKLKTGILPFYPFDLNLPRSKEWSVAYFFIGLVLLGMLFFLLSS</sequence>
<keyword evidence="1" id="KW-0472">Membrane</keyword>
<evidence type="ECO:0000256" key="1">
    <source>
        <dbReference type="SAM" id="Phobius"/>
    </source>
</evidence>
<comment type="caution">
    <text evidence="2">The sequence shown here is derived from an EMBL/GenBank/DDBJ whole genome shotgun (WGS) entry which is preliminary data.</text>
</comment>